<dbReference type="AlphaFoldDB" id="A0A926VJQ5"/>
<reference evidence="1" key="1">
    <citation type="journal article" date="2015" name="ISME J.">
        <title>Draft Genome Sequence of Streptomyces incarnatus NRRL8089, which Produces the Nucleoside Antibiotic Sinefungin.</title>
        <authorList>
            <person name="Oshima K."/>
            <person name="Hattori M."/>
            <person name="Shimizu H."/>
            <person name="Fukuda K."/>
            <person name="Nemoto M."/>
            <person name="Inagaki K."/>
            <person name="Tamura T."/>
        </authorList>
    </citation>
    <scope>NUCLEOTIDE SEQUENCE</scope>
    <source>
        <strain evidence="1">FACHB-1375</strain>
    </source>
</reference>
<comment type="caution">
    <text evidence="1">The sequence shown here is derived from an EMBL/GenBank/DDBJ whole genome shotgun (WGS) entry which is preliminary data.</text>
</comment>
<evidence type="ECO:0008006" key="3">
    <source>
        <dbReference type="Google" id="ProtNLM"/>
    </source>
</evidence>
<evidence type="ECO:0000313" key="1">
    <source>
        <dbReference type="EMBL" id="MBD2184047.1"/>
    </source>
</evidence>
<protein>
    <recommendedName>
        <fullName evidence="3">Flagellar assembly protein H</fullName>
    </recommendedName>
</protein>
<keyword evidence="2" id="KW-1185">Reference proteome</keyword>
<accession>A0A926VJQ5</accession>
<gene>
    <name evidence="1" type="ORF">H6G03_23755</name>
</gene>
<sequence length="291" mass="32865">MTRFIHDQFAKDYLEELLAPFGEVKAPRRVSAEVREIDVWFSPTTNTDILGLLGKLAATPSVFEPFRNAVSAEDINGCLSKLLTLWGELQREANRQKERLNEENLPRLWILTPTASASILAGFGAKIKSGNWGEGIYFLPSSLRTAIVVIHQLPKTPATLWLRLLGKGKVQEEAIDEIQQLPLNHPLRSNVFNLLTNFQANLQTTASLDQEERSLIMKLSPLYVQWEEAALKKGEAQGMRLMVESMLEVKFGEIDEELAQIVEPLSQLPAKEVTQLIMQCDRTQLLARFKQ</sequence>
<evidence type="ECO:0000313" key="2">
    <source>
        <dbReference type="Proteomes" id="UP000641646"/>
    </source>
</evidence>
<dbReference type="RefSeq" id="WP_190469675.1">
    <property type="nucleotide sequence ID" value="NZ_JACJPW010000071.1"/>
</dbReference>
<reference evidence="1" key="2">
    <citation type="submission" date="2020-08" db="EMBL/GenBank/DDBJ databases">
        <authorList>
            <person name="Chen M."/>
            <person name="Teng W."/>
            <person name="Zhao L."/>
            <person name="Hu C."/>
            <person name="Zhou Y."/>
            <person name="Han B."/>
            <person name="Song L."/>
            <person name="Shu W."/>
        </authorList>
    </citation>
    <scope>NUCLEOTIDE SEQUENCE</scope>
    <source>
        <strain evidence="1">FACHB-1375</strain>
    </source>
</reference>
<dbReference type="EMBL" id="JACJPW010000071">
    <property type="protein sequence ID" value="MBD2184047.1"/>
    <property type="molecule type" value="Genomic_DNA"/>
</dbReference>
<proteinExistence type="predicted"/>
<dbReference type="Proteomes" id="UP000641646">
    <property type="component" value="Unassembled WGS sequence"/>
</dbReference>
<name>A0A926VJQ5_9CYAN</name>
<organism evidence="1 2">
    <name type="scientific">Aerosakkonema funiforme FACHB-1375</name>
    <dbReference type="NCBI Taxonomy" id="2949571"/>
    <lineage>
        <taxon>Bacteria</taxon>
        <taxon>Bacillati</taxon>
        <taxon>Cyanobacteriota</taxon>
        <taxon>Cyanophyceae</taxon>
        <taxon>Oscillatoriophycideae</taxon>
        <taxon>Aerosakkonematales</taxon>
        <taxon>Aerosakkonemataceae</taxon>
        <taxon>Aerosakkonema</taxon>
    </lineage>
</organism>